<dbReference type="Proteomes" id="UP000236161">
    <property type="component" value="Unassembled WGS sequence"/>
</dbReference>
<keyword evidence="2" id="KW-1185">Reference proteome</keyword>
<dbReference type="AlphaFoldDB" id="A0A2I0BFH2"/>
<name>A0A2I0BFH2_9ASPA</name>
<dbReference type="EMBL" id="KZ451885">
    <property type="protein sequence ID" value="PKA66529.1"/>
    <property type="molecule type" value="Genomic_DNA"/>
</dbReference>
<proteinExistence type="predicted"/>
<evidence type="ECO:0000313" key="2">
    <source>
        <dbReference type="Proteomes" id="UP000236161"/>
    </source>
</evidence>
<evidence type="ECO:0000313" key="1">
    <source>
        <dbReference type="EMBL" id="PKA66529.1"/>
    </source>
</evidence>
<accession>A0A2I0BFH2</accession>
<gene>
    <name evidence="1" type="primary">OCT4</name>
    <name evidence="1" type="ORF">AXF42_Ash003183</name>
</gene>
<protein>
    <submittedName>
        <fullName evidence="1">Organic cation/carnitine transporter 4</fullName>
    </submittedName>
</protein>
<organism evidence="1 2">
    <name type="scientific">Apostasia shenzhenica</name>
    <dbReference type="NCBI Taxonomy" id="1088818"/>
    <lineage>
        <taxon>Eukaryota</taxon>
        <taxon>Viridiplantae</taxon>
        <taxon>Streptophyta</taxon>
        <taxon>Embryophyta</taxon>
        <taxon>Tracheophyta</taxon>
        <taxon>Spermatophyta</taxon>
        <taxon>Magnoliopsida</taxon>
        <taxon>Liliopsida</taxon>
        <taxon>Asparagales</taxon>
        <taxon>Orchidaceae</taxon>
        <taxon>Apostasioideae</taxon>
        <taxon>Apostasia</taxon>
    </lineage>
</organism>
<dbReference type="STRING" id="1088818.A0A2I0BFH2"/>
<reference evidence="1 2" key="1">
    <citation type="journal article" date="2017" name="Nature">
        <title>The Apostasia genome and the evolution of orchids.</title>
        <authorList>
            <person name="Zhang G.Q."/>
            <person name="Liu K.W."/>
            <person name="Li Z."/>
            <person name="Lohaus R."/>
            <person name="Hsiao Y.Y."/>
            <person name="Niu S.C."/>
            <person name="Wang J.Y."/>
            <person name="Lin Y.C."/>
            <person name="Xu Q."/>
            <person name="Chen L.J."/>
            <person name="Yoshida K."/>
            <person name="Fujiwara S."/>
            <person name="Wang Z.W."/>
            <person name="Zhang Y.Q."/>
            <person name="Mitsuda N."/>
            <person name="Wang M."/>
            <person name="Liu G.H."/>
            <person name="Pecoraro L."/>
            <person name="Huang H.X."/>
            <person name="Xiao X.J."/>
            <person name="Lin M."/>
            <person name="Wu X.Y."/>
            <person name="Wu W.L."/>
            <person name="Chen Y.Y."/>
            <person name="Chang S.B."/>
            <person name="Sakamoto S."/>
            <person name="Ohme-Takagi M."/>
            <person name="Yagi M."/>
            <person name="Zeng S.J."/>
            <person name="Shen C.Y."/>
            <person name="Yeh C.M."/>
            <person name="Luo Y.B."/>
            <person name="Tsai W.C."/>
            <person name="Van de Peer Y."/>
            <person name="Liu Z.J."/>
        </authorList>
    </citation>
    <scope>NUCLEOTIDE SEQUENCE [LARGE SCALE GENOMIC DNA]</scope>
    <source>
        <strain evidence="2">cv. Shenzhen</strain>
        <tissue evidence="1">Stem</tissue>
    </source>
</reference>
<sequence>MVVVVGGGMPFFVFGAYGVARGALAFCLPETLDLPLYDTMAGMEDGEKARDDERTRRTGLLGRAVNGPDVSRLGRPVAALCSLIGPGIYTHAACKQPRALASTCRWLADAAAAAHHLAHRASALWLLVGERGHVQVSVQGLPQHAFPPTSIHARATRMLPRAPEFARGPPLA</sequence>